<evidence type="ECO:0000256" key="7">
    <source>
        <dbReference type="ARBA" id="ARBA00016544"/>
    </source>
</evidence>
<dbReference type="InterPro" id="IPR008731">
    <property type="entry name" value="PTS_EIN"/>
</dbReference>
<dbReference type="GO" id="GO:0008965">
    <property type="term" value="F:phosphoenolpyruvate-protein phosphotransferase activity"/>
    <property type="evidence" value="ECO:0007669"/>
    <property type="project" value="UniProtKB-EC"/>
</dbReference>
<keyword evidence="25" id="KW-0670">Pyruvate</keyword>
<dbReference type="AlphaFoldDB" id="F5YCQ2"/>
<feature type="domain" description="PEP-utilising enzyme mobile" evidence="22">
    <location>
        <begin position="156"/>
        <end position="228"/>
    </location>
</feature>
<keyword evidence="14 17" id="KW-0418">Kinase</keyword>
<comment type="cofactor">
    <cofactor evidence="2 17 20">
        <name>Mg(2+)</name>
        <dbReference type="ChEBI" id="CHEBI:18420"/>
    </cofactor>
</comment>
<keyword evidence="21" id="KW-0175">Coiled coil</keyword>
<dbReference type="FunCoup" id="F5YCQ2">
    <property type="interactions" value="328"/>
</dbReference>
<evidence type="ECO:0000256" key="1">
    <source>
        <dbReference type="ARBA" id="ARBA00000683"/>
    </source>
</evidence>
<evidence type="ECO:0000259" key="23">
    <source>
        <dbReference type="Pfam" id="PF02896"/>
    </source>
</evidence>
<dbReference type="PROSITE" id="PS00742">
    <property type="entry name" value="PEP_ENZYMES_2"/>
    <property type="match status" value="1"/>
</dbReference>
<protein>
    <recommendedName>
        <fullName evidence="7 17">Phosphoenolpyruvate-protein phosphotransferase</fullName>
        <ecNumber evidence="6 17">2.7.3.9</ecNumber>
    </recommendedName>
    <alternativeName>
        <fullName evidence="16 17">Phosphotransferase system, enzyme I</fullName>
    </alternativeName>
</protein>
<evidence type="ECO:0000256" key="10">
    <source>
        <dbReference type="ARBA" id="ARBA00022597"/>
    </source>
</evidence>
<evidence type="ECO:0000259" key="22">
    <source>
        <dbReference type="Pfam" id="PF00391"/>
    </source>
</evidence>
<evidence type="ECO:0000256" key="2">
    <source>
        <dbReference type="ARBA" id="ARBA00001946"/>
    </source>
</evidence>
<gene>
    <name evidence="25" type="primary">ptsP</name>
    <name evidence="25" type="ordered locus">TREAZ_1701</name>
</gene>
<dbReference type="GO" id="GO:0046872">
    <property type="term" value="F:metal ion binding"/>
    <property type="evidence" value="ECO:0007669"/>
    <property type="project" value="UniProtKB-KW"/>
</dbReference>
<dbReference type="SUPFAM" id="SSF51621">
    <property type="entry name" value="Phosphoenolpyruvate/pyruvate domain"/>
    <property type="match status" value="1"/>
</dbReference>
<comment type="function">
    <text evidence="3 17">General (non sugar-specific) component of the phosphoenolpyruvate-dependent sugar phosphotransferase system (sugar PTS). This major carbohydrate active-transport system catalyzes the phosphorylation of incoming sugar substrates concomitantly with their translocation across the cell membrane. Enzyme I transfers the phosphoryl group from phosphoenolpyruvate (PEP) to the phosphoryl carrier protein (HPr).</text>
</comment>
<evidence type="ECO:0000313" key="25">
    <source>
        <dbReference type="EMBL" id="AEF81583.1"/>
    </source>
</evidence>
<dbReference type="Gene3D" id="1.10.274.10">
    <property type="entry name" value="PtsI, HPr-binding domain"/>
    <property type="match status" value="1"/>
</dbReference>
<comment type="similarity">
    <text evidence="5 17">Belongs to the PEP-utilizing enzyme family.</text>
</comment>
<organism evidence="25 26">
    <name type="scientific">Leadbettera azotonutricia (strain ATCC BAA-888 / DSM 13862 / ZAS-9)</name>
    <name type="common">Treponema azotonutricium</name>
    <dbReference type="NCBI Taxonomy" id="545695"/>
    <lineage>
        <taxon>Bacteria</taxon>
        <taxon>Pseudomonadati</taxon>
        <taxon>Spirochaetota</taxon>
        <taxon>Spirochaetia</taxon>
        <taxon>Spirochaetales</taxon>
        <taxon>Breznakiellaceae</taxon>
        <taxon>Leadbettera</taxon>
    </lineage>
</organism>
<evidence type="ECO:0000256" key="4">
    <source>
        <dbReference type="ARBA" id="ARBA00004496"/>
    </source>
</evidence>
<dbReference type="InterPro" id="IPR018274">
    <property type="entry name" value="PEP_util_AS"/>
</dbReference>
<sequence length="581" mass="64228">MKTLTGVPVSPGIVIGKAFLYAENDFPEIPRYALRKTQVESELKRLNNAKTAAMDEVKAVHERAVKEMSKDQADVFAAHLMMLEDPDFHDQIAAQIKDNLRNAEWAVWEIAHNLMQKMMSSPDPVFRERAVDITDVCKRVLLHLLSIIRVSLSELDEDVIVVARDLLPSETLTMNKDHVKAIAMDMGGRTSHTAILARAFNIPAVLGLSAASKEIVDGDILVLDGTAGQVFVNPDKKYLDKYQKADDLYRKKLDAFINLKDLPAETKDGCRVSLKANIEIPEEVDQVLLCGAEGIGLYRSEFLFLTPGKAAEEEYQFDCYSRVLKAMGGMPVTIRTVDIGGDKILPNFQSIDEKNPLLGWRAIRFSLALPALFKTQLRAILRASVFGNVRIMFPLISGIEELEQALALLEEAKEECRKKRQAFAGDIEVGTMIEVPSAAVTSDILAEKSDFFSIGTNDLIQYSLAVDRGNEKVSYLARPLHPAVLRLLKMIIDNAHAKGIKAAMCGEMAGDPLGTALLLGMGLDEFSMSASAIPQIKNIVRGVTIEECRALYEKAKQSASIQENTVLVKSWMAERLPSVII</sequence>
<dbReference type="InterPro" id="IPR040442">
    <property type="entry name" value="Pyrv_kinase-like_dom_sf"/>
</dbReference>
<comment type="subcellular location">
    <subcellularLocation>
        <location evidence="4 17">Cytoplasm</location>
    </subcellularLocation>
</comment>
<dbReference type="KEGG" id="taz:TREAZ_1701"/>
<feature type="binding site" evidence="20">
    <location>
        <position position="434"/>
    </location>
    <ligand>
        <name>Mg(2+)</name>
        <dbReference type="ChEBI" id="CHEBI:18420"/>
    </ligand>
</feature>
<evidence type="ECO:0000256" key="11">
    <source>
        <dbReference type="ARBA" id="ARBA00022679"/>
    </source>
</evidence>
<dbReference type="SUPFAM" id="SSF52009">
    <property type="entry name" value="Phosphohistidine domain"/>
    <property type="match status" value="1"/>
</dbReference>
<accession>F5YCQ2</accession>
<dbReference type="PANTHER" id="PTHR46244:SF3">
    <property type="entry name" value="PHOSPHOENOLPYRUVATE-PROTEIN PHOSPHOTRANSFERASE"/>
    <property type="match status" value="1"/>
</dbReference>
<dbReference type="PANTHER" id="PTHR46244">
    <property type="entry name" value="PHOSPHOENOLPYRUVATE-PROTEIN PHOSPHOTRANSFERASE"/>
    <property type="match status" value="1"/>
</dbReference>
<feature type="binding site" evidence="19">
    <location>
        <position position="335"/>
    </location>
    <ligand>
        <name>phosphoenolpyruvate</name>
        <dbReference type="ChEBI" id="CHEBI:58702"/>
    </ligand>
</feature>
<dbReference type="InterPro" id="IPR024692">
    <property type="entry name" value="PTS_EI"/>
</dbReference>
<feature type="binding site" evidence="20">
    <location>
        <position position="458"/>
    </location>
    <ligand>
        <name>Mg(2+)</name>
        <dbReference type="ChEBI" id="CHEBI:18420"/>
    </ligand>
</feature>
<evidence type="ECO:0000256" key="16">
    <source>
        <dbReference type="ARBA" id="ARBA00033235"/>
    </source>
</evidence>
<evidence type="ECO:0000256" key="20">
    <source>
        <dbReference type="PIRSR" id="PIRSR000732-3"/>
    </source>
</evidence>
<dbReference type="InterPro" id="IPR036618">
    <property type="entry name" value="PtsI_HPr-bd_sf"/>
</dbReference>
<evidence type="ECO:0000256" key="5">
    <source>
        <dbReference type="ARBA" id="ARBA00007837"/>
    </source>
</evidence>
<keyword evidence="10 17" id="KW-0762">Sugar transport</keyword>
<evidence type="ECO:0000256" key="8">
    <source>
        <dbReference type="ARBA" id="ARBA00022448"/>
    </source>
</evidence>
<feature type="active site" description="Tele-phosphohistidine intermediate" evidence="18">
    <location>
        <position position="192"/>
    </location>
</feature>
<reference evidence="25 26" key="2">
    <citation type="journal article" date="2011" name="ISME J.">
        <title>RNA-seq reveals cooperative metabolic interactions between two termite-gut spirochete species in co-culture.</title>
        <authorList>
            <person name="Rosenthal A.Z."/>
            <person name="Matson E.G."/>
            <person name="Eldar A."/>
            <person name="Leadbetter J.R."/>
        </authorList>
    </citation>
    <scope>NUCLEOTIDE SEQUENCE [LARGE SCALE GENOMIC DNA]</scope>
    <source>
        <strain evidence="26">ATCC BAA-888 / DSM 13862 / ZAS-9</strain>
    </source>
</reference>
<keyword evidence="9 17" id="KW-0963">Cytoplasm</keyword>
<dbReference type="Gene3D" id="3.50.30.10">
    <property type="entry name" value="Phosphohistidine domain"/>
    <property type="match status" value="1"/>
</dbReference>
<dbReference type="NCBIfam" id="TIGR01417">
    <property type="entry name" value="PTS_I_fam"/>
    <property type="match status" value="1"/>
</dbReference>
<dbReference type="PIRSF" id="PIRSF000732">
    <property type="entry name" value="PTS_enzyme_I"/>
    <property type="match status" value="1"/>
</dbReference>
<evidence type="ECO:0000256" key="21">
    <source>
        <dbReference type="SAM" id="Coils"/>
    </source>
</evidence>
<evidence type="ECO:0000256" key="15">
    <source>
        <dbReference type="ARBA" id="ARBA00022842"/>
    </source>
</evidence>
<keyword evidence="8 17" id="KW-0813">Transport</keyword>
<dbReference type="InterPro" id="IPR006318">
    <property type="entry name" value="PTS_EI-like"/>
</dbReference>
<dbReference type="GO" id="GO:0009401">
    <property type="term" value="P:phosphoenolpyruvate-dependent sugar phosphotransferase system"/>
    <property type="evidence" value="ECO:0007669"/>
    <property type="project" value="UniProtKB-KW"/>
</dbReference>
<dbReference type="InterPro" id="IPR015813">
    <property type="entry name" value="Pyrv/PenolPyrv_kinase-like_dom"/>
</dbReference>
<comment type="catalytic activity">
    <reaction evidence="1 17">
        <text>L-histidyl-[protein] + phosphoenolpyruvate = N(pros)-phospho-L-histidyl-[protein] + pyruvate</text>
        <dbReference type="Rhea" id="RHEA:23880"/>
        <dbReference type="Rhea" id="RHEA-COMP:9745"/>
        <dbReference type="Rhea" id="RHEA-COMP:9746"/>
        <dbReference type="ChEBI" id="CHEBI:15361"/>
        <dbReference type="ChEBI" id="CHEBI:29979"/>
        <dbReference type="ChEBI" id="CHEBI:58702"/>
        <dbReference type="ChEBI" id="CHEBI:64837"/>
        <dbReference type="EC" id="2.7.3.9"/>
    </reaction>
</comment>
<dbReference type="GO" id="GO:0016301">
    <property type="term" value="F:kinase activity"/>
    <property type="evidence" value="ECO:0007669"/>
    <property type="project" value="UniProtKB-KW"/>
</dbReference>
<dbReference type="Gene3D" id="3.20.20.60">
    <property type="entry name" value="Phosphoenolpyruvate-binding domains"/>
    <property type="match status" value="1"/>
</dbReference>
<feature type="binding site" evidence="19">
    <location>
        <begin position="457"/>
        <end position="458"/>
    </location>
    <ligand>
        <name>phosphoenolpyruvate</name>
        <dbReference type="ChEBI" id="CHEBI:58702"/>
    </ligand>
</feature>
<evidence type="ECO:0000313" key="26">
    <source>
        <dbReference type="Proteomes" id="UP000009222"/>
    </source>
</evidence>
<keyword evidence="15 17" id="KW-0460">Magnesium</keyword>
<reference evidence="26" key="1">
    <citation type="submission" date="2009-12" db="EMBL/GenBank/DDBJ databases">
        <title>Complete sequence of Treponema azotonutricium strain ZAS-9.</title>
        <authorList>
            <person name="Tetu S.G."/>
            <person name="Matson E."/>
            <person name="Ren Q."/>
            <person name="Seshadri R."/>
            <person name="Elbourne L."/>
            <person name="Hassan K.A."/>
            <person name="Durkin A."/>
            <person name="Radune D."/>
            <person name="Mohamoud Y."/>
            <person name="Shay R."/>
            <person name="Jin S."/>
            <person name="Zhang X."/>
            <person name="Lucey K."/>
            <person name="Ballor N.R."/>
            <person name="Ottesen E."/>
            <person name="Rosenthal R."/>
            <person name="Allen A."/>
            <person name="Leadbetter J.R."/>
            <person name="Paulsen I.T."/>
        </authorList>
    </citation>
    <scope>NUCLEOTIDE SEQUENCE [LARGE SCALE GENOMIC DNA]</scope>
    <source>
        <strain evidence="26">ATCC BAA-888 / DSM 13862 / ZAS-9</strain>
    </source>
</reference>
<feature type="binding site" evidence="19">
    <location>
        <position position="468"/>
    </location>
    <ligand>
        <name>phosphoenolpyruvate</name>
        <dbReference type="ChEBI" id="CHEBI:58702"/>
    </ligand>
</feature>
<evidence type="ECO:0000256" key="19">
    <source>
        <dbReference type="PIRSR" id="PIRSR000732-2"/>
    </source>
</evidence>
<dbReference type="PRINTS" id="PR01736">
    <property type="entry name" value="PHPHTRNFRASE"/>
</dbReference>
<evidence type="ECO:0000256" key="3">
    <source>
        <dbReference type="ARBA" id="ARBA00002728"/>
    </source>
</evidence>
<feature type="domain" description="PEP-utilising enzyme C-terminal" evidence="23">
    <location>
        <begin position="258"/>
        <end position="543"/>
    </location>
</feature>
<dbReference type="EC" id="2.7.3.9" evidence="6 17"/>
<feature type="binding site" evidence="19">
    <location>
        <position position="299"/>
    </location>
    <ligand>
        <name>phosphoenolpyruvate</name>
        <dbReference type="ChEBI" id="CHEBI:58702"/>
    </ligand>
</feature>
<dbReference type="STRING" id="545695.TREAZ_1701"/>
<dbReference type="GO" id="GO:0005737">
    <property type="term" value="C:cytoplasm"/>
    <property type="evidence" value="ECO:0007669"/>
    <property type="project" value="UniProtKB-SubCell"/>
</dbReference>
<name>F5YCQ2_LEAAZ</name>
<dbReference type="OrthoDB" id="9765468at2"/>
<evidence type="ECO:0000256" key="17">
    <source>
        <dbReference type="PIRNR" id="PIRNR000732"/>
    </source>
</evidence>
<feature type="coiled-coil region" evidence="21">
    <location>
        <begin position="395"/>
        <end position="422"/>
    </location>
</feature>
<proteinExistence type="inferred from homology"/>
<dbReference type="HOGENOM" id="CLU_007308_7_0_12"/>
<keyword evidence="26" id="KW-1185">Reference proteome</keyword>
<evidence type="ECO:0000256" key="9">
    <source>
        <dbReference type="ARBA" id="ARBA00022490"/>
    </source>
</evidence>
<evidence type="ECO:0000256" key="13">
    <source>
        <dbReference type="ARBA" id="ARBA00022723"/>
    </source>
</evidence>
<dbReference type="RefSeq" id="WP_015710323.1">
    <property type="nucleotide sequence ID" value="NC_015577.1"/>
</dbReference>
<feature type="coiled-coil region" evidence="21">
    <location>
        <begin position="36"/>
        <end position="63"/>
    </location>
</feature>
<evidence type="ECO:0000256" key="18">
    <source>
        <dbReference type="PIRSR" id="PIRSR000732-1"/>
    </source>
</evidence>
<evidence type="ECO:0000256" key="12">
    <source>
        <dbReference type="ARBA" id="ARBA00022683"/>
    </source>
</evidence>
<dbReference type="InterPro" id="IPR050499">
    <property type="entry name" value="PEP-utilizing_PTS_enzyme"/>
</dbReference>
<dbReference type="PROSITE" id="PS00370">
    <property type="entry name" value="PEP_ENZYMES_PHOS_SITE"/>
    <property type="match status" value="1"/>
</dbReference>
<keyword evidence="11 17" id="KW-0808">Transferase</keyword>
<evidence type="ECO:0000256" key="14">
    <source>
        <dbReference type="ARBA" id="ARBA00022777"/>
    </source>
</evidence>
<dbReference type="Pfam" id="PF02896">
    <property type="entry name" value="PEP-utilizers_C"/>
    <property type="match status" value="1"/>
</dbReference>
<dbReference type="Proteomes" id="UP000009222">
    <property type="component" value="Chromosome"/>
</dbReference>
<evidence type="ECO:0000259" key="24">
    <source>
        <dbReference type="Pfam" id="PF05524"/>
    </source>
</evidence>
<dbReference type="EMBL" id="CP001841">
    <property type="protein sequence ID" value="AEF81583.1"/>
    <property type="molecule type" value="Genomic_DNA"/>
</dbReference>
<evidence type="ECO:0000256" key="6">
    <source>
        <dbReference type="ARBA" id="ARBA00012232"/>
    </source>
</evidence>
<dbReference type="InParanoid" id="F5YCQ2"/>
<dbReference type="SUPFAM" id="SSF47831">
    <property type="entry name" value="Enzyme I of the PEP:sugar phosphotransferase system HPr-binding (sub)domain"/>
    <property type="match status" value="1"/>
</dbReference>
<keyword evidence="13 17" id="KW-0479">Metal-binding</keyword>
<dbReference type="InterPro" id="IPR036637">
    <property type="entry name" value="Phosphohistidine_dom_sf"/>
</dbReference>
<dbReference type="InterPro" id="IPR000121">
    <property type="entry name" value="PEP_util_C"/>
</dbReference>
<keyword evidence="12 17" id="KW-0598">Phosphotransferase system</keyword>
<dbReference type="InterPro" id="IPR023151">
    <property type="entry name" value="PEP_util_CS"/>
</dbReference>
<feature type="domain" description="Phosphotransferase system enzyme I N-terminal" evidence="24">
    <location>
        <begin position="5"/>
        <end position="129"/>
    </location>
</feature>
<dbReference type="Pfam" id="PF00391">
    <property type="entry name" value="PEP-utilizers"/>
    <property type="match status" value="1"/>
</dbReference>
<feature type="active site" description="Proton donor" evidence="18">
    <location>
        <position position="505"/>
    </location>
</feature>
<dbReference type="eggNOG" id="COG1080">
    <property type="taxonomic scope" value="Bacteria"/>
</dbReference>
<dbReference type="Pfam" id="PF05524">
    <property type="entry name" value="PEP-utilisers_N"/>
    <property type="match status" value="1"/>
</dbReference>
<dbReference type="InterPro" id="IPR008279">
    <property type="entry name" value="PEP-util_enz_mobile_dom"/>
</dbReference>